<evidence type="ECO:0000256" key="1">
    <source>
        <dbReference type="SAM" id="MobiDB-lite"/>
    </source>
</evidence>
<dbReference type="AlphaFoldDB" id="A0AAV6NAY3"/>
<comment type="caution">
    <text evidence="2">The sequence shown here is derived from an EMBL/GenBank/DDBJ whole genome shotgun (WGS) entry which is preliminary data.</text>
</comment>
<feature type="region of interest" description="Disordered" evidence="1">
    <location>
        <begin position="1"/>
        <end position="71"/>
    </location>
</feature>
<dbReference type="EMBL" id="JAGKQH010000007">
    <property type="protein sequence ID" value="KAG6594640.1"/>
    <property type="molecule type" value="Genomic_DNA"/>
</dbReference>
<evidence type="ECO:0000313" key="2">
    <source>
        <dbReference type="EMBL" id="KAG6594640.1"/>
    </source>
</evidence>
<dbReference type="Proteomes" id="UP000685013">
    <property type="component" value="Chromosome 7"/>
</dbReference>
<accession>A0AAV6NAY3</accession>
<protein>
    <submittedName>
        <fullName evidence="2">Uncharacterized protein</fullName>
    </submittedName>
</protein>
<organism evidence="2 3">
    <name type="scientific">Cucurbita argyrosperma subsp. sororia</name>
    <dbReference type="NCBI Taxonomy" id="37648"/>
    <lineage>
        <taxon>Eukaryota</taxon>
        <taxon>Viridiplantae</taxon>
        <taxon>Streptophyta</taxon>
        <taxon>Embryophyta</taxon>
        <taxon>Tracheophyta</taxon>
        <taxon>Spermatophyta</taxon>
        <taxon>Magnoliopsida</taxon>
        <taxon>eudicotyledons</taxon>
        <taxon>Gunneridae</taxon>
        <taxon>Pentapetalae</taxon>
        <taxon>rosids</taxon>
        <taxon>fabids</taxon>
        <taxon>Cucurbitales</taxon>
        <taxon>Cucurbitaceae</taxon>
        <taxon>Cucurbiteae</taxon>
        <taxon>Cucurbita</taxon>
    </lineage>
</organism>
<reference evidence="2 3" key="1">
    <citation type="journal article" date="2021" name="Hortic Res">
        <title>The domestication of Cucurbita argyrosperma as revealed by the genome of its wild relative.</title>
        <authorList>
            <person name="Barrera-Redondo J."/>
            <person name="Sanchez-de la Vega G."/>
            <person name="Aguirre-Liguori J.A."/>
            <person name="Castellanos-Morales G."/>
            <person name="Gutierrez-Guerrero Y.T."/>
            <person name="Aguirre-Dugua X."/>
            <person name="Aguirre-Planter E."/>
            <person name="Tenaillon M.I."/>
            <person name="Lira-Saade R."/>
            <person name="Eguiarte L.E."/>
        </authorList>
    </citation>
    <scope>NUCLEOTIDE SEQUENCE [LARGE SCALE GENOMIC DNA]</scope>
    <source>
        <strain evidence="2">JBR-2021</strain>
    </source>
</reference>
<gene>
    <name evidence="2" type="ORF">SDJN03_11193</name>
</gene>
<evidence type="ECO:0000313" key="3">
    <source>
        <dbReference type="Proteomes" id="UP000685013"/>
    </source>
</evidence>
<sequence length="127" mass="13490">MGSKLAGNNGGTQTKAFNESPDLALSTPKTTDVVLGQKPSPDTDTQQQGLGCSSEAMNCGQESAGDSVRRDQKMTCKAGRRLGVSNCLLPREEELGSHNSIERFAELGLGPVPFWALRVIFVGLKPV</sequence>
<feature type="compositionally biased region" description="Polar residues" evidence="1">
    <location>
        <begin position="40"/>
        <end position="51"/>
    </location>
</feature>
<keyword evidence="3" id="KW-1185">Reference proteome</keyword>
<name>A0AAV6NAY3_9ROSI</name>
<feature type="non-terminal residue" evidence="2">
    <location>
        <position position="1"/>
    </location>
</feature>
<proteinExistence type="predicted"/>